<feature type="region of interest" description="Disordered" evidence="1">
    <location>
        <begin position="127"/>
        <end position="163"/>
    </location>
</feature>
<protein>
    <submittedName>
        <fullName evidence="2">Uncharacterized protein</fullName>
    </submittedName>
</protein>
<evidence type="ECO:0000256" key="1">
    <source>
        <dbReference type="SAM" id="MobiDB-lite"/>
    </source>
</evidence>
<accession>A0AAN6EUX4</accession>
<dbReference type="Proteomes" id="UP001161757">
    <property type="component" value="Unassembled WGS sequence"/>
</dbReference>
<feature type="compositionally biased region" description="Polar residues" evidence="1">
    <location>
        <begin position="914"/>
        <end position="923"/>
    </location>
</feature>
<dbReference type="AlphaFoldDB" id="A0AAN6EUX4"/>
<gene>
    <name evidence="2" type="ORF">HRR80_004395</name>
</gene>
<feature type="compositionally biased region" description="Polar residues" evidence="1">
    <location>
        <begin position="639"/>
        <end position="653"/>
    </location>
</feature>
<proteinExistence type="predicted"/>
<name>A0AAN6EUX4_EXODE</name>
<evidence type="ECO:0000313" key="2">
    <source>
        <dbReference type="EMBL" id="KAJ8991773.1"/>
    </source>
</evidence>
<organism evidence="2 3">
    <name type="scientific">Exophiala dermatitidis</name>
    <name type="common">Black yeast-like fungus</name>
    <name type="synonym">Wangiella dermatitidis</name>
    <dbReference type="NCBI Taxonomy" id="5970"/>
    <lineage>
        <taxon>Eukaryota</taxon>
        <taxon>Fungi</taxon>
        <taxon>Dikarya</taxon>
        <taxon>Ascomycota</taxon>
        <taxon>Pezizomycotina</taxon>
        <taxon>Eurotiomycetes</taxon>
        <taxon>Chaetothyriomycetidae</taxon>
        <taxon>Chaetothyriales</taxon>
        <taxon>Herpotrichiellaceae</taxon>
        <taxon>Exophiala</taxon>
    </lineage>
</organism>
<dbReference type="EMBL" id="JAJGCB010000007">
    <property type="protein sequence ID" value="KAJ8991773.1"/>
    <property type="molecule type" value="Genomic_DNA"/>
</dbReference>
<feature type="region of interest" description="Disordered" evidence="1">
    <location>
        <begin position="91"/>
        <end position="113"/>
    </location>
</feature>
<feature type="compositionally biased region" description="Basic and acidic residues" evidence="1">
    <location>
        <begin position="840"/>
        <end position="853"/>
    </location>
</feature>
<feature type="region of interest" description="Disordered" evidence="1">
    <location>
        <begin position="804"/>
        <end position="853"/>
    </location>
</feature>
<sequence>MNQGFSAASCISHQSPRFVWISDALLADTFSRFCHHKRYGSSIPGPLEAQRRATKRKNTSLAHYGEGIASVDPSVVLGKTAKINWWQTPANVERERSRQPSGHDFAFSRTDPPGGSRLLPSWLFSEPDQAGQHTQTTDFGVGRNKGSRGSTRRSRRGHEEERVAQCQSLAEIQDLLTEHGINPRKNKELGQAISRHILGFSVPDIEAYLCDPVFHPPGTSFHLQMLPCLLSRKWGFQSWHAIRDSFCKAAELGLVSIMDLRAIVMQVADAGPMTLVKEDGRIQIVKSAEKERFIYRILMSLSNSRVIELDNLGHEFLSGLMRKMGRSRRLTSTSQQILWKLSRWASARDAPLISRLIILYLRTKCRDETGEETGQKLAERLATIDTSVLQLALLQTTEELVRLAQEDRTSTYVYLFYHWTGTLALLGSRSGILEFSHDLWASHSSSTGSLSAEQRFLALAWTFLALGKRQRASPALSKRLAFLELFETTLEPIPQLATREFLDRAILAIRNTPLPNRHILLHHLSRLGDGTPVVAGTHPVGLSDVDGFHGQTFSLFLDHDLYQHARLNYTDVLAELAESLNQDLSLFKALSRRMIFKNPRSFEIISRLLENNIALKIALSQAFIPLQNDATQQFLIPTQTRTMENTHSSASKRNPQDGTRRSSLTQERQPKGSSSSPLSAPDSTSDFVATYPSPHEALDLVNHLAVSFATSPVTSARAALRRVYWCYTFLHRYGGPVRPTVTRALWHVGVTRYGDSGTSRTLLQWILSLIRRTEGEDVARHLLWSQSLREQWRREIEELAAAKDDQKADCTGKDEKQQQRLLPVEGLGELSTDTTIETTTESKKDLDTASREGDLSSAAAGITAGGGAGDDTSILAASLDTLRKIRFVKTEPQELPFFFEKSTRRADWEAMTQAMDQCNSQSEGRGGSPLVTRDQPEQSK</sequence>
<comment type="caution">
    <text evidence="2">The sequence shown here is derived from an EMBL/GenBank/DDBJ whole genome shotgun (WGS) entry which is preliminary data.</text>
</comment>
<reference evidence="2" key="1">
    <citation type="submission" date="2023-01" db="EMBL/GenBank/DDBJ databases">
        <title>Exophiala dermititidis isolated from Cystic Fibrosis Patient.</title>
        <authorList>
            <person name="Kurbessoian T."/>
            <person name="Crocker A."/>
            <person name="Murante D."/>
            <person name="Hogan D.A."/>
            <person name="Stajich J.E."/>
        </authorList>
    </citation>
    <scope>NUCLEOTIDE SEQUENCE</scope>
    <source>
        <strain evidence="2">Ex8</strain>
    </source>
</reference>
<evidence type="ECO:0000313" key="3">
    <source>
        <dbReference type="Proteomes" id="UP001161757"/>
    </source>
</evidence>
<feature type="compositionally biased region" description="Low complexity" evidence="1">
    <location>
        <begin position="673"/>
        <end position="686"/>
    </location>
</feature>
<feature type="region of interest" description="Disordered" evidence="1">
    <location>
        <begin position="639"/>
        <end position="686"/>
    </location>
</feature>
<feature type="region of interest" description="Disordered" evidence="1">
    <location>
        <begin position="912"/>
        <end position="940"/>
    </location>
</feature>
<feature type="compositionally biased region" description="Basic and acidic residues" evidence="1">
    <location>
        <begin position="804"/>
        <end position="818"/>
    </location>
</feature>